<evidence type="ECO:0000259" key="1">
    <source>
        <dbReference type="Pfam" id="PF25556"/>
    </source>
</evidence>
<dbReference type="EMBL" id="CAMPGE010026139">
    <property type="protein sequence ID" value="CAI2383833.1"/>
    <property type="molecule type" value="Genomic_DNA"/>
</dbReference>
<dbReference type="InterPro" id="IPR032675">
    <property type="entry name" value="LRR_dom_sf"/>
</dbReference>
<dbReference type="Gene3D" id="3.80.10.10">
    <property type="entry name" value="Ribonuclease Inhibitor"/>
    <property type="match status" value="1"/>
</dbReference>
<dbReference type="Pfam" id="PF25556">
    <property type="entry name" value="SET_TTL"/>
    <property type="match status" value="1"/>
</dbReference>
<proteinExistence type="predicted"/>
<protein>
    <recommendedName>
        <fullName evidence="1">Tubulin--tyrosine ligase-like protein 12 SET-like domain-containing protein</fullName>
    </recommendedName>
</protein>
<dbReference type="SUPFAM" id="SSF52047">
    <property type="entry name" value="RNI-like"/>
    <property type="match status" value="1"/>
</dbReference>
<gene>
    <name evidence="2" type="ORF">ECRASSUSDP1_LOCUS25345</name>
</gene>
<dbReference type="Gene3D" id="3.30.470.20">
    <property type="entry name" value="ATP-grasp fold, B domain"/>
    <property type="match status" value="1"/>
</dbReference>
<dbReference type="GO" id="GO:0005737">
    <property type="term" value="C:cytoplasm"/>
    <property type="evidence" value="ECO:0007669"/>
    <property type="project" value="TreeGrafter"/>
</dbReference>
<keyword evidence="3" id="KW-1185">Reference proteome</keyword>
<reference evidence="2" key="1">
    <citation type="submission" date="2023-07" db="EMBL/GenBank/DDBJ databases">
        <authorList>
            <consortium name="AG Swart"/>
            <person name="Singh M."/>
            <person name="Singh A."/>
            <person name="Seah K."/>
            <person name="Emmerich C."/>
        </authorList>
    </citation>
    <scope>NUCLEOTIDE SEQUENCE</scope>
    <source>
        <strain evidence="2">DP1</strain>
    </source>
</reference>
<dbReference type="PROSITE" id="PS51221">
    <property type="entry name" value="TTL"/>
    <property type="match status" value="1"/>
</dbReference>
<feature type="domain" description="Tubulin--tyrosine ligase-like protein 12 SET-like" evidence="1">
    <location>
        <begin position="374"/>
        <end position="490"/>
    </location>
</feature>
<accession>A0AAD1Y1Z1</accession>
<dbReference type="Proteomes" id="UP001295684">
    <property type="component" value="Unassembled WGS sequence"/>
</dbReference>
<dbReference type="PANTHER" id="PTHR46088">
    <property type="entry name" value="TUBULIN--TYROSINE LIGASE-LIKE PROTEIN 12"/>
    <property type="match status" value="1"/>
</dbReference>
<dbReference type="InterPro" id="IPR004344">
    <property type="entry name" value="TTL/TTLL_fam"/>
</dbReference>
<dbReference type="AlphaFoldDB" id="A0AAD1Y1Z1"/>
<dbReference type="PANTHER" id="PTHR46088:SF1">
    <property type="entry name" value="TUBULIN--TYROSINE LIGASE-LIKE PROTEIN 12"/>
    <property type="match status" value="1"/>
</dbReference>
<name>A0AAD1Y1Z1_EUPCR</name>
<evidence type="ECO:0000313" key="3">
    <source>
        <dbReference type="Proteomes" id="UP001295684"/>
    </source>
</evidence>
<evidence type="ECO:0000313" key="2">
    <source>
        <dbReference type="EMBL" id="CAI2383833.1"/>
    </source>
</evidence>
<comment type="caution">
    <text evidence="2">The sequence shown here is derived from an EMBL/GenBank/DDBJ whole genome shotgun (WGS) entry which is preliminary data.</text>
</comment>
<dbReference type="InterPro" id="IPR057954">
    <property type="entry name" value="SET_TTL12"/>
</dbReference>
<sequence>MTDFNTEEFKTFTQTHGTQLDTIGLPQHLRSRLFQKLQKEEFDIGNKVKIIIDPEGKKMIGTVEKIDEEEDVYLIDHAWTFRYYEAYEFLRNNKKLRYRMKNIITDVGMTCETDEDSAIAVPEEYKEERPNLLKYLETMPDGPTVYNLDDYGILNLDNIPFKDDATEVSLFGNKLHDPYTITENLGKLEDLKALWLNDNPIEDNCHNFDEIGEFFKKLEIINSKFTSKAGEWAILFCCKDQKVNTLEDIEYLDLSSREFLKMKDITILERLTSLKTVDISDHKYLLSSLTEEILGTAELEHEGQKFEVTSHSHNINQFLSKMPQIENVICDDEVAEHFIKENNEGRLSEVLPNLKTINGFSIPSSFKDYKIEMEIKYIMKHLWKYTNSYKFSLSGPTQNTENYWYVQDEVGSHILHSDDYNVEVHPFIYCKDIMELQSTSNQAAFDPSNRITYSILWPKKNIEKDSILYRDFLPKIDETMFRSSRLSVWYDVPQKYFEEQLEFHNSVVEKAKTKVEAFDQAFAENQEKDDSFLNDLKELDRPVKLYSEYYDAMTGKDTYKKYLEQDEKFELVSSIEDADVVLSAVNFKKTALEINLDTEKHIFNQFPYESVLVEKSLLCDCLEKVYGKCRYYQESYPSTTRLPAFIGRFLEREEMKQENTWICKPVGLTKSRGHVISSNLECIIRQTETEPRVIQKYITNPYLIEGKKFDLRYWVVVRSFSPLNLYVYKYTYAKVAQEDFENTELGLMTWKKQFPVQDMDEGTYNEVILKDKIVESFNAAEEDGFMKFEEKVYEVIKELFRAAVIYKPEIHHENSRALYGIDILPDTNLQPNLLEATFMPEISRICGINDKYLSEISRCMFLGEEENMRKLF</sequence>
<dbReference type="Pfam" id="PF03133">
    <property type="entry name" value="TTL"/>
    <property type="match status" value="1"/>
</dbReference>
<organism evidence="2 3">
    <name type="scientific">Euplotes crassus</name>
    <dbReference type="NCBI Taxonomy" id="5936"/>
    <lineage>
        <taxon>Eukaryota</taxon>
        <taxon>Sar</taxon>
        <taxon>Alveolata</taxon>
        <taxon>Ciliophora</taxon>
        <taxon>Intramacronucleata</taxon>
        <taxon>Spirotrichea</taxon>
        <taxon>Hypotrichia</taxon>
        <taxon>Euplotida</taxon>
        <taxon>Euplotidae</taxon>
        <taxon>Moneuplotes</taxon>
    </lineage>
</organism>
<dbReference type="InterPro" id="IPR027749">
    <property type="entry name" value="TTLL12"/>
</dbReference>
<dbReference type="SUPFAM" id="SSF56059">
    <property type="entry name" value="Glutathione synthetase ATP-binding domain-like"/>
    <property type="match status" value="1"/>
</dbReference>